<evidence type="ECO:0000313" key="1">
    <source>
        <dbReference type="EMBL" id="MFB9830984.1"/>
    </source>
</evidence>
<proteinExistence type="predicted"/>
<dbReference type="RefSeq" id="WP_378194155.1">
    <property type="nucleotide sequence ID" value="NZ_JBHLZP010000006.1"/>
</dbReference>
<protein>
    <submittedName>
        <fullName evidence="1">Uncharacterized protein</fullName>
    </submittedName>
</protein>
<comment type="caution">
    <text evidence="1">The sequence shown here is derived from an EMBL/GenBank/DDBJ whole genome shotgun (WGS) entry which is preliminary data.</text>
</comment>
<reference evidence="1 2" key="1">
    <citation type="submission" date="2024-09" db="EMBL/GenBank/DDBJ databases">
        <authorList>
            <person name="Sun Q."/>
            <person name="Mori K."/>
        </authorList>
    </citation>
    <scope>NUCLEOTIDE SEQUENCE [LARGE SCALE GENOMIC DNA]</scope>
    <source>
        <strain evidence="1 2">TBRC 0563</strain>
    </source>
</reference>
<dbReference type="EMBL" id="JBHLZP010000006">
    <property type="protein sequence ID" value="MFB9830984.1"/>
    <property type="molecule type" value="Genomic_DNA"/>
</dbReference>
<dbReference type="Proteomes" id="UP001589627">
    <property type="component" value="Unassembled WGS sequence"/>
</dbReference>
<sequence>MTRTSWTRELEERLADGGCAVLDRFLDAFSCLCEIVFGWCLRDVGEGVKQFDLALA</sequence>
<keyword evidence="2" id="KW-1185">Reference proteome</keyword>
<accession>A0ABV5Y7J1</accession>
<evidence type="ECO:0000313" key="2">
    <source>
        <dbReference type="Proteomes" id="UP001589627"/>
    </source>
</evidence>
<name>A0ABV5Y7J1_9ACTN</name>
<gene>
    <name evidence="1" type="ORF">ACFFNX_02115</name>
</gene>
<organism evidence="1 2">
    <name type="scientific">Actinoallomurus acaciae</name>
    <dbReference type="NCBI Taxonomy" id="502577"/>
    <lineage>
        <taxon>Bacteria</taxon>
        <taxon>Bacillati</taxon>
        <taxon>Actinomycetota</taxon>
        <taxon>Actinomycetes</taxon>
        <taxon>Streptosporangiales</taxon>
        <taxon>Thermomonosporaceae</taxon>
        <taxon>Actinoallomurus</taxon>
    </lineage>
</organism>